<dbReference type="PANTHER" id="PTHR31793:SF37">
    <property type="entry name" value="ACYL-COA THIOESTER HYDROLASE YBGC"/>
    <property type="match status" value="1"/>
</dbReference>
<dbReference type="Proteomes" id="UP001501243">
    <property type="component" value="Unassembled WGS sequence"/>
</dbReference>
<gene>
    <name evidence="2" type="ORF">GCM10023172_33190</name>
</gene>
<keyword evidence="1" id="KW-0378">Hydrolase</keyword>
<evidence type="ECO:0000256" key="1">
    <source>
        <dbReference type="ARBA" id="ARBA00022801"/>
    </source>
</evidence>
<dbReference type="EMBL" id="BAABGQ010000008">
    <property type="protein sequence ID" value="GAA4505384.1"/>
    <property type="molecule type" value="Genomic_DNA"/>
</dbReference>
<accession>A0ABP8QNB1</accession>
<dbReference type="CDD" id="cd00586">
    <property type="entry name" value="4HBT"/>
    <property type="match status" value="1"/>
</dbReference>
<dbReference type="RefSeq" id="WP_208131007.1">
    <property type="nucleotide sequence ID" value="NZ_BAABGQ010000008.1"/>
</dbReference>
<dbReference type="Pfam" id="PF13279">
    <property type="entry name" value="4HBT_2"/>
    <property type="match status" value="1"/>
</dbReference>
<dbReference type="InterPro" id="IPR050563">
    <property type="entry name" value="4-hydroxybenzoyl-CoA_TE"/>
</dbReference>
<organism evidence="2 3">
    <name type="scientific">Hymenobacter ginsengisoli</name>
    <dbReference type="NCBI Taxonomy" id="1051626"/>
    <lineage>
        <taxon>Bacteria</taxon>
        <taxon>Pseudomonadati</taxon>
        <taxon>Bacteroidota</taxon>
        <taxon>Cytophagia</taxon>
        <taxon>Cytophagales</taxon>
        <taxon>Hymenobacteraceae</taxon>
        <taxon>Hymenobacter</taxon>
    </lineage>
</organism>
<dbReference type="SUPFAM" id="SSF54637">
    <property type="entry name" value="Thioesterase/thiol ester dehydrase-isomerase"/>
    <property type="match status" value="1"/>
</dbReference>
<evidence type="ECO:0000313" key="2">
    <source>
        <dbReference type="EMBL" id="GAA4505384.1"/>
    </source>
</evidence>
<protein>
    <submittedName>
        <fullName evidence="2">Thioesterase family protein</fullName>
    </submittedName>
</protein>
<dbReference type="InterPro" id="IPR029069">
    <property type="entry name" value="HotDog_dom_sf"/>
</dbReference>
<dbReference type="PANTHER" id="PTHR31793">
    <property type="entry name" value="4-HYDROXYBENZOYL-COA THIOESTERASE FAMILY MEMBER"/>
    <property type="match status" value="1"/>
</dbReference>
<evidence type="ECO:0000313" key="3">
    <source>
        <dbReference type="Proteomes" id="UP001501243"/>
    </source>
</evidence>
<keyword evidence="3" id="KW-1185">Reference proteome</keyword>
<proteinExistence type="predicted"/>
<reference evidence="3" key="1">
    <citation type="journal article" date="2019" name="Int. J. Syst. Evol. Microbiol.">
        <title>The Global Catalogue of Microorganisms (GCM) 10K type strain sequencing project: providing services to taxonomists for standard genome sequencing and annotation.</title>
        <authorList>
            <consortium name="The Broad Institute Genomics Platform"/>
            <consortium name="The Broad Institute Genome Sequencing Center for Infectious Disease"/>
            <person name="Wu L."/>
            <person name="Ma J."/>
        </authorList>
    </citation>
    <scope>NUCLEOTIDE SEQUENCE [LARGE SCALE GENOMIC DNA]</scope>
    <source>
        <strain evidence="3">JCM 17841</strain>
    </source>
</reference>
<name>A0ABP8QNB1_9BACT</name>
<sequence length="143" mass="16193">MDTPAAPTHAYTHTFTVEASDIDQLGHANNVAYVRWVQDVAAAHWHHLYPPTAELPPQVWVVQEHRVRYLRSAYAGDELRASTWVADVKGASSKRMTRIERVADGQLLCAAETQWVLLDGASGRPKRVPTQWVERMMTLRDSF</sequence>
<dbReference type="Gene3D" id="3.10.129.10">
    <property type="entry name" value="Hotdog Thioesterase"/>
    <property type="match status" value="1"/>
</dbReference>
<comment type="caution">
    <text evidence="2">The sequence shown here is derived from an EMBL/GenBank/DDBJ whole genome shotgun (WGS) entry which is preliminary data.</text>
</comment>